<protein>
    <recommendedName>
        <fullName evidence="2">T6SS Phospholipase effector Tle1-like catalytic domain-containing protein</fullName>
    </recommendedName>
</protein>
<dbReference type="Pfam" id="PF09994">
    <property type="entry name" value="T6SS_Tle1-like_cat"/>
    <property type="match status" value="1"/>
</dbReference>
<feature type="region of interest" description="Disordered" evidence="1">
    <location>
        <begin position="1"/>
        <end position="22"/>
    </location>
</feature>
<dbReference type="PANTHER" id="PTHR33840">
    <property type="match status" value="1"/>
</dbReference>
<evidence type="ECO:0000259" key="2">
    <source>
        <dbReference type="Pfam" id="PF09994"/>
    </source>
</evidence>
<organism evidence="3 4">
    <name type="scientific">Myxozyma melibiosi</name>
    <dbReference type="NCBI Taxonomy" id="54550"/>
    <lineage>
        <taxon>Eukaryota</taxon>
        <taxon>Fungi</taxon>
        <taxon>Dikarya</taxon>
        <taxon>Ascomycota</taxon>
        <taxon>Saccharomycotina</taxon>
        <taxon>Lipomycetes</taxon>
        <taxon>Lipomycetales</taxon>
        <taxon>Lipomycetaceae</taxon>
        <taxon>Myxozyma</taxon>
    </lineage>
</organism>
<dbReference type="PANTHER" id="PTHR33840:SF2">
    <property type="entry name" value="TLE1 PHOSPHOLIPASE DOMAIN-CONTAINING PROTEIN"/>
    <property type="match status" value="1"/>
</dbReference>
<feature type="domain" description="T6SS Phospholipase effector Tle1-like catalytic" evidence="2">
    <location>
        <begin position="29"/>
        <end position="313"/>
    </location>
</feature>
<keyword evidence="4" id="KW-1185">Reference proteome</keyword>
<dbReference type="Proteomes" id="UP001498771">
    <property type="component" value="Unassembled WGS sequence"/>
</dbReference>
<dbReference type="EMBL" id="JBBJBU010000013">
    <property type="protein sequence ID" value="KAK7203148.1"/>
    <property type="molecule type" value="Genomic_DNA"/>
</dbReference>
<name>A0ABR1F243_9ASCO</name>
<evidence type="ECO:0000313" key="3">
    <source>
        <dbReference type="EMBL" id="KAK7203148.1"/>
    </source>
</evidence>
<feature type="compositionally biased region" description="Polar residues" evidence="1">
    <location>
        <begin position="1"/>
        <end position="10"/>
    </location>
</feature>
<reference evidence="3 4" key="1">
    <citation type="submission" date="2024-03" db="EMBL/GenBank/DDBJ databases">
        <title>Genome-scale model development and genomic sequencing of the oleaginous clade Lipomyces.</title>
        <authorList>
            <consortium name="Lawrence Berkeley National Laboratory"/>
            <person name="Czajka J.J."/>
            <person name="Han Y."/>
            <person name="Kim J."/>
            <person name="Mondo S.J."/>
            <person name="Hofstad B.A."/>
            <person name="Robles A."/>
            <person name="Haridas S."/>
            <person name="Riley R."/>
            <person name="LaButti K."/>
            <person name="Pangilinan J."/>
            <person name="Andreopoulos W."/>
            <person name="Lipzen A."/>
            <person name="Yan J."/>
            <person name="Wang M."/>
            <person name="Ng V."/>
            <person name="Grigoriev I.V."/>
            <person name="Spatafora J.W."/>
            <person name="Magnuson J.K."/>
            <person name="Baker S.E."/>
            <person name="Pomraning K.R."/>
        </authorList>
    </citation>
    <scope>NUCLEOTIDE SEQUENCE [LARGE SCALE GENOMIC DNA]</scope>
    <source>
        <strain evidence="3 4">Phaff 52-87</strain>
    </source>
</reference>
<dbReference type="InterPro" id="IPR018712">
    <property type="entry name" value="Tle1-like_cat"/>
</dbReference>
<accession>A0ABR1F243</accession>
<gene>
    <name evidence="3" type="ORF">BZA70DRAFT_283984</name>
</gene>
<evidence type="ECO:0000313" key="4">
    <source>
        <dbReference type="Proteomes" id="UP001498771"/>
    </source>
</evidence>
<comment type="caution">
    <text evidence="3">The sequence shown here is derived from an EMBL/GenBank/DDBJ whole genome shotgun (WGS) entry which is preliminary data.</text>
</comment>
<dbReference type="GeneID" id="90039042"/>
<proteinExistence type="predicted"/>
<evidence type="ECO:0000256" key="1">
    <source>
        <dbReference type="SAM" id="MobiDB-lite"/>
    </source>
</evidence>
<dbReference type="RefSeq" id="XP_064766181.1">
    <property type="nucleotide sequence ID" value="XM_064913530.1"/>
</dbReference>
<sequence length="438" mass="49039">MASSASSTRSADYYPAPEFPDQSGPLPGKDIVLCFDGTASRFGHSRPSNVLKLYQMLSRDSEQINYYQPGIGTYIGSESDDSISSKYRSFLLALDSVIAYSFDDHIIAGYRFLLRYFSAGDRIWLFGFSRGAFTARVLASLVSCVGILDRGGEELVPCAWEIYKNWEAHGTPEDPRCRATALVNDFKRSFASQMPDVYFLGLWDSIDSVGLLRNRNFLKSARAATLHLRHALSIDERRSTFRHSSIATLNHKSSRHSEDNSGYWFPTEDENENDVVERWFPGNHGDVGGGCWPREDERGLPQLADVSLLWMVYEARALGLSFADDAIAALSSRSSSTSTRDIIAAKAHDMLSFTRDKGKGRATALKWWAIELLPWPYVVVQRDGRQQRKWAPNLGRRRKIPGNATMHWAVKVKTEGDAGYRPRNVPASVRFEGVSGAV</sequence>